<dbReference type="InterPro" id="IPR004528">
    <property type="entry name" value="KdsB"/>
</dbReference>
<evidence type="ECO:0000256" key="2">
    <source>
        <dbReference type="ARBA" id="ARBA00022695"/>
    </source>
</evidence>
<dbReference type="Pfam" id="PF02348">
    <property type="entry name" value="CTP_transf_3"/>
    <property type="match status" value="1"/>
</dbReference>
<dbReference type="PANTHER" id="PTHR42866">
    <property type="entry name" value="3-DEOXY-MANNO-OCTULOSONATE CYTIDYLYLTRANSFERASE"/>
    <property type="match status" value="1"/>
</dbReference>
<dbReference type="GO" id="GO:0008690">
    <property type="term" value="F:3-deoxy-manno-octulosonate cytidylyltransferase activity"/>
    <property type="evidence" value="ECO:0007669"/>
    <property type="project" value="InterPro"/>
</dbReference>
<evidence type="ECO:0000313" key="3">
    <source>
        <dbReference type="EMBL" id="SVB67962.1"/>
    </source>
</evidence>
<dbReference type="InterPro" id="IPR003329">
    <property type="entry name" value="Cytidylyl_trans"/>
</dbReference>
<dbReference type="PANTHER" id="PTHR42866:SF2">
    <property type="entry name" value="3-DEOXY-MANNO-OCTULOSONATE CYTIDYLYLTRANSFERASE, MITOCHONDRIAL"/>
    <property type="match status" value="1"/>
</dbReference>
<evidence type="ECO:0008006" key="4">
    <source>
        <dbReference type="Google" id="ProtNLM"/>
    </source>
</evidence>
<protein>
    <recommendedName>
        <fullName evidence="4">3-deoxy-manno-octulosonate cytidylyltransferase</fullName>
    </recommendedName>
</protein>
<organism evidence="3">
    <name type="scientific">marine metagenome</name>
    <dbReference type="NCBI Taxonomy" id="408172"/>
    <lineage>
        <taxon>unclassified sequences</taxon>
        <taxon>metagenomes</taxon>
        <taxon>ecological metagenomes</taxon>
    </lineage>
</organism>
<keyword evidence="2" id="KW-0548">Nucleotidyltransferase</keyword>
<dbReference type="NCBIfam" id="TIGR00466">
    <property type="entry name" value="kdsB"/>
    <property type="match status" value="1"/>
</dbReference>
<proteinExistence type="predicted"/>
<dbReference type="AlphaFoldDB" id="A0A382FZB5"/>
<dbReference type="SUPFAM" id="SSF53448">
    <property type="entry name" value="Nucleotide-diphospho-sugar transferases"/>
    <property type="match status" value="1"/>
</dbReference>
<dbReference type="EMBL" id="UINC01052530">
    <property type="protein sequence ID" value="SVB67962.1"/>
    <property type="molecule type" value="Genomic_DNA"/>
</dbReference>
<feature type="non-terminal residue" evidence="3">
    <location>
        <position position="1"/>
    </location>
</feature>
<dbReference type="InterPro" id="IPR029044">
    <property type="entry name" value="Nucleotide-diphossugar_trans"/>
</dbReference>
<accession>A0A382FZB5</accession>
<dbReference type="Gene3D" id="3.90.550.10">
    <property type="entry name" value="Spore Coat Polysaccharide Biosynthesis Protein SpsA, Chain A"/>
    <property type="match status" value="1"/>
</dbReference>
<name>A0A382FZB5_9ZZZZ</name>
<sequence length="245" mass="27357">VVIGVIPARLQSTRFPEKILVPIAGRPLIAHVMERALAAERLEKVVLAVDSSKTKEILKDYKFDIVMTDSNHFSGTDRVAEVVQDMEDAEIIINIQGDEPMLDPSIINGLVAQFDNNNISMATAVSRKLDVSDLLNPNVVKAFLNEHNFAIDFKRDLYDMEIGGVYRHLGIYGYRRNTLLQLAAIDPTIREKQESLEQLRALDNNISIKSLITNAVQVPVDTAEDLEKVSALMGINVSDEKQVFK</sequence>
<gene>
    <name evidence="3" type="ORF">METZ01_LOCUS220816</name>
</gene>
<keyword evidence="1" id="KW-0808">Transferase</keyword>
<dbReference type="NCBIfam" id="NF003952">
    <property type="entry name" value="PRK05450.1-5"/>
    <property type="match status" value="1"/>
</dbReference>
<dbReference type="GO" id="GO:0005829">
    <property type="term" value="C:cytosol"/>
    <property type="evidence" value="ECO:0007669"/>
    <property type="project" value="TreeGrafter"/>
</dbReference>
<evidence type="ECO:0000256" key="1">
    <source>
        <dbReference type="ARBA" id="ARBA00022679"/>
    </source>
</evidence>
<dbReference type="CDD" id="cd02517">
    <property type="entry name" value="CMP-KDO-Synthetase"/>
    <property type="match status" value="1"/>
</dbReference>
<reference evidence="3" key="1">
    <citation type="submission" date="2018-05" db="EMBL/GenBank/DDBJ databases">
        <authorList>
            <person name="Lanie J.A."/>
            <person name="Ng W.-L."/>
            <person name="Kazmierczak K.M."/>
            <person name="Andrzejewski T.M."/>
            <person name="Davidsen T.M."/>
            <person name="Wayne K.J."/>
            <person name="Tettelin H."/>
            <person name="Glass J.I."/>
            <person name="Rusch D."/>
            <person name="Podicherti R."/>
            <person name="Tsui H.-C.T."/>
            <person name="Winkler M.E."/>
        </authorList>
    </citation>
    <scope>NUCLEOTIDE SEQUENCE</scope>
</reference>